<dbReference type="Gene3D" id="3.60.40.10">
    <property type="entry name" value="PPM-type phosphatase domain"/>
    <property type="match status" value="1"/>
</dbReference>
<accession>A0ABU4H3Y9</accession>
<name>A0ABU4H3Y9_9MICO</name>
<reference evidence="3 4" key="1">
    <citation type="submission" date="2023-11" db="EMBL/GenBank/DDBJ databases">
        <title>Draft genome sequence of Microbacterium arthrosphaerae JCM 30492.</title>
        <authorList>
            <person name="Zhang G."/>
            <person name="Ding Y."/>
        </authorList>
    </citation>
    <scope>NUCLEOTIDE SEQUENCE [LARGE SCALE GENOMIC DNA]</scope>
    <source>
        <strain evidence="3 4">JCM 30492</strain>
    </source>
</reference>
<dbReference type="InterPro" id="IPR036457">
    <property type="entry name" value="PPM-type-like_dom_sf"/>
</dbReference>
<dbReference type="Pfam" id="PF01590">
    <property type="entry name" value="GAF"/>
    <property type="match status" value="1"/>
</dbReference>
<dbReference type="InterPro" id="IPR029016">
    <property type="entry name" value="GAF-like_dom_sf"/>
</dbReference>
<evidence type="ECO:0000256" key="1">
    <source>
        <dbReference type="SAM" id="MobiDB-lite"/>
    </source>
</evidence>
<dbReference type="RefSeq" id="WP_318354549.1">
    <property type="nucleotide sequence ID" value="NZ_JAWQEV010000005.1"/>
</dbReference>
<protein>
    <submittedName>
        <fullName evidence="3">GAF domain-containing SpoIIE family protein phosphatase</fullName>
    </submittedName>
</protein>
<evidence type="ECO:0000313" key="4">
    <source>
        <dbReference type="Proteomes" id="UP001283109"/>
    </source>
</evidence>
<feature type="region of interest" description="Disordered" evidence="1">
    <location>
        <begin position="1"/>
        <end position="35"/>
    </location>
</feature>
<dbReference type="InterPro" id="IPR001932">
    <property type="entry name" value="PPM-type_phosphatase-like_dom"/>
</dbReference>
<dbReference type="PANTHER" id="PTHR43102">
    <property type="entry name" value="SLR1143 PROTEIN"/>
    <property type="match status" value="1"/>
</dbReference>
<dbReference type="EMBL" id="JAWQEV010000005">
    <property type="protein sequence ID" value="MDW4574048.1"/>
    <property type="molecule type" value="Genomic_DNA"/>
</dbReference>
<keyword evidence="4" id="KW-1185">Reference proteome</keyword>
<organism evidence="3 4">
    <name type="scientific">Microbacterium arthrosphaerae</name>
    <dbReference type="NCBI Taxonomy" id="792652"/>
    <lineage>
        <taxon>Bacteria</taxon>
        <taxon>Bacillati</taxon>
        <taxon>Actinomycetota</taxon>
        <taxon>Actinomycetes</taxon>
        <taxon>Micrococcales</taxon>
        <taxon>Microbacteriaceae</taxon>
        <taxon>Microbacterium</taxon>
    </lineage>
</organism>
<evidence type="ECO:0000313" key="3">
    <source>
        <dbReference type="EMBL" id="MDW4574048.1"/>
    </source>
</evidence>
<comment type="caution">
    <text evidence="3">The sequence shown here is derived from an EMBL/GenBank/DDBJ whole genome shotgun (WGS) entry which is preliminary data.</text>
</comment>
<dbReference type="Pfam" id="PF07228">
    <property type="entry name" value="SpoIIE"/>
    <property type="match status" value="1"/>
</dbReference>
<dbReference type="Gene3D" id="3.30.450.40">
    <property type="match status" value="1"/>
</dbReference>
<dbReference type="SUPFAM" id="SSF81606">
    <property type="entry name" value="PP2C-like"/>
    <property type="match status" value="1"/>
</dbReference>
<dbReference type="SUPFAM" id="SSF55781">
    <property type="entry name" value="GAF domain-like"/>
    <property type="match status" value="1"/>
</dbReference>
<evidence type="ECO:0000259" key="2">
    <source>
        <dbReference type="PROSITE" id="PS51746"/>
    </source>
</evidence>
<dbReference type="SMART" id="SM00331">
    <property type="entry name" value="PP2C_SIG"/>
    <property type="match status" value="1"/>
</dbReference>
<dbReference type="PROSITE" id="PS51746">
    <property type="entry name" value="PPM_2"/>
    <property type="match status" value="1"/>
</dbReference>
<dbReference type="Proteomes" id="UP001283109">
    <property type="component" value="Unassembled WGS sequence"/>
</dbReference>
<gene>
    <name evidence="3" type="ORF">R8Z58_14805</name>
</gene>
<dbReference type="PANTHER" id="PTHR43102:SF2">
    <property type="entry name" value="GAF DOMAIN-CONTAINING PROTEIN"/>
    <property type="match status" value="1"/>
</dbReference>
<dbReference type="SMART" id="SM00065">
    <property type="entry name" value="GAF"/>
    <property type="match status" value="1"/>
</dbReference>
<feature type="domain" description="PPM-type phosphatase" evidence="2">
    <location>
        <begin position="242"/>
        <end position="443"/>
    </location>
</feature>
<proteinExistence type="predicted"/>
<sequence length="445" mass="47643">MGSPGSTAEGSGAVTGQGYPGRVRAPDLRLPARGGAARAEWAGRVEIGARRRPYWEESRSPGGQLFDDDKRQRAIEALGVLDTPPDERVDRVARLAQEMFGVPMVSVTLMDRDRQFRKAQIGLGGREAPRADSFCDVTIRQEGTLVVEDAAADEAFAANPFVIGDPHLRFYAGHPLQAPGGEQVGTLCIVDTEPRTLDARERSLLRELALWVQTELMDADELDHASVIQRAMLPAHTPHVPGYTLAATATPAGHLLGDVYDWQVVGGRLRVALADVMGKGAGPAIIASAVRASLRTAPERELAHAVSEVDRMLVDDVGGTNLFVTAVAADIDIATGRVDFVDAGHSLAFVLRAGGAWEPLRSTGLPLGMGFDDTRTASEAQLDPGDVFMICSDGLLDILDDDPFGHVLGVLRERGPEGAVHEAARLARERRAPDDVSVLVVRRDA</sequence>
<dbReference type="InterPro" id="IPR003018">
    <property type="entry name" value="GAF"/>
</dbReference>